<keyword evidence="5" id="KW-1185">Reference proteome</keyword>
<dbReference type="Gene3D" id="3.40.50.150">
    <property type="entry name" value="Vaccinia Virus protein VP39"/>
    <property type="match status" value="1"/>
</dbReference>
<keyword evidence="2 4" id="KW-0808">Transferase</keyword>
<dbReference type="SUPFAM" id="SSF53335">
    <property type="entry name" value="S-adenosyl-L-methionine-dependent methyltransferases"/>
    <property type="match status" value="1"/>
</dbReference>
<sequence>MTDPISTASWSYSDAYVAEDEILSASRARAEEVGVVPIGPGGGAALRFLTSVIDARAVVEIGTGTGTSGLWMFRGMRADGILTTIDVEAEHQRLAKQTFTEDGIAPQRVRTIAGAALDVLPKLTDGHYDLVFVDGDKREYSAYLAEALRLLRPGGIVAFDNALWHNKVANPSERDEQTTAIRDLVKEVAKREDLVPLLIPMGDGLLVAKKIWLPEEA</sequence>
<gene>
    <name evidence="4" type="ORF">Back2_10000</name>
</gene>
<dbReference type="CDD" id="cd02440">
    <property type="entry name" value="AdoMet_MTases"/>
    <property type="match status" value="1"/>
</dbReference>
<organism evidence="4 5">
    <name type="scientific">Nocardioides baekrokdamisoli</name>
    <dbReference type="NCBI Taxonomy" id="1804624"/>
    <lineage>
        <taxon>Bacteria</taxon>
        <taxon>Bacillati</taxon>
        <taxon>Actinomycetota</taxon>
        <taxon>Actinomycetes</taxon>
        <taxon>Propionibacteriales</taxon>
        <taxon>Nocardioidaceae</taxon>
        <taxon>Nocardioides</taxon>
    </lineage>
</organism>
<evidence type="ECO:0000256" key="3">
    <source>
        <dbReference type="ARBA" id="ARBA00022691"/>
    </source>
</evidence>
<evidence type="ECO:0000256" key="2">
    <source>
        <dbReference type="ARBA" id="ARBA00022679"/>
    </source>
</evidence>
<dbReference type="EMBL" id="AP019307">
    <property type="protein sequence ID" value="BBH16713.1"/>
    <property type="molecule type" value="Genomic_DNA"/>
</dbReference>
<dbReference type="GO" id="GO:0008171">
    <property type="term" value="F:O-methyltransferase activity"/>
    <property type="evidence" value="ECO:0007669"/>
    <property type="project" value="InterPro"/>
</dbReference>
<dbReference type="InterPro" id="IPR029063">
    <property type="entry name" value="SAM-dependent_MTases_sf"/>
</dbReference>
<dbReference type="InterPro" id="IPR050362">
    <property type="entry name" value="Cation-dep_OMT"/>
</dbReference>
<dbReference type="PROSITE" id="PS51682">
    <property type="entry name" value="SAM_OMT_I"/>
    <property type="match status" value="1"/>
</dbReference>
<proteinExistence type="predicted"/>
<dbReference type="PANTHER" id="PTHR10509:SF85">
    <property type="entry name" value="O-METHYLTRANSFERASE RV1220C-RELATED"/>
    <property type="match status" value="1"/>
</dbReference>
<evidence type="ECO:0000313" key="4">
    <source>
        <dbReference type="EMBL" id="BBH16713.1"/>
    </source>
</evidence>
<name>A0A3G9IWI5_9ACTN</name>
<protein>
    <submittedName>
        <fullName evidence="4">O-methyltransferase</fullName>
    </submittedName>
</protein>
<keyword evidence="3" id="KW-0949">S-adenosyl-L-methionine</keyword>
<dbReference type="Proteomes" id="UP000271573">
    <property type="component" value="Chromosome"/>
</dbReference>
<dbReference type="Pfam" id="PF01596">
    <property type="entry name" value="Methyltransf_3"/>
    <property type="match status" value="1"/>
</dbReference>
<accession>A0A3G9IWI5</accession>
<dbReference type="KEGG" id="nbe:Back2_10000"/>
<evidence type="ECO:0000256" key="1">
    <source>
        <dbReference type="ARBA" id="ARBA00022603"/>
    </source>
</evidence>
<dbReference type="PANTHER" id="PTHR10509">
    <property type="entry name" value="O-METHYLTRANSFERASE-RELATED"/>
    <property type="match status" value="1"/>
</dbReference>
<keyword evidence="1 4" id="KW-0489">Methyltransferase</keyword>
<evidence type="ECO:0000313" key="5">
    <source>
        <dbReference type="Proteomes" id="UP000271573"/>
    </source>
</evidence>
<dbReference type="GO" id="GO:0032259">
    <property type="term" value="P:methylation"/>
    <property type="evidence" value="ECO:0007669"/>
    <property type="project" value="UniProtKB-KW"/>
</dbReference>
<dbReference type="InterPro" id="IPR002935">
    <property type="entry name" value="SAM_O-MeTrfase"/>
</dbReference>
<reference evidence="4 5" key="1">
    <citation type="submission" date="2018-11" db="EMBL/GenBank/DDBJ databases">
        <title>Complete genome sequence of Nocardioides baekrokdamisoli strain KCTC 39748.</title>
        <authorList>
            <person name="Kang S.W."/>
            <person name="Lee K.C."/>
            <person name="Kim K.K."/>
            <person name="Kim J.S."/>
            <person name="Kim D.S."/>
            <person name="Ko S.H."/>
            <person name="Yang S.H."/>
            <person name="Shin Y.K."/>
            <person name="Lee J.S."/>
        </authorList>
    </citation>
    <scope>NUCLEOTIDE SEQUENCE [LARGE SCALE GENOMIC DNA]</scope>
    <source>
        <strain evidence="4 5">KCTC 39748</strain>
    </source>
</reference>
<dbReference type="AlphaFoldDB" id="A0A3G9IWI5"/>
<dbReference type="GO" id="GO:0008757">
    <property type="term" value="F:S-adenosylmethionine-dependent methyltransferase activity"/>
    <property type="evidence" value="ECO:0007669"/>
    <property type="project" value="TreeGrafter"/>
</dbReference>
<dbReference type="RefSeq" id="WP_125567320.1">
    <property type="nucleotide sequence ID" value="NZ_AP019307.1"/>
</dbReference>
<dbReference type="OrthoDB" id="4774874at2"/>